<organism evidence="1">
    <name type="scientific">hydrothermal vent metagenome</name>
    <dbReference type="NCBI Taxonomy" id="652676"/>
    <lineage>
        <taxon>unclassified sequences</taxon>
        <taxon>metagenomes</taxon>
        <taxon>ecological metagenomes</taxon>
    </lineage>
</organism>
<protein>
    <submittedName>
        <fullName evidence="1">Uncharacterized protein</fullName>
    </submittedName>
</protein>
<reference evidence="1" key="1">
    <citation type="submission" date="2018-06" db="EMBL/GenBank/DDBJ databases">
        <authorList>
            <person name="Zhirakovskaya E."/>
        </authorList>
    </citation>
    <scope>NUCLEOTIDE SEQUENCE</scope>
</reference>
<sequence length="83" mass="10264">MNYRDQKKYIDALKRYENKMDSREREDFKMFVKRQKDEEEFDTVSLKTLSDLYGKYYLNRPKKSWDDLFKKPDETSNGFDIKD</sequence>
<evidence type="ECO:0000313" key="1">
    <source>
        <dbReference type="EMBL" id="VAX19749.1"/>
    </source>
</evidence>
<dbReference type="EMBL" id="UOGD01000151">
    <property type="protein sequence ID" value="VAX19749.1"/>
    <property type="molecule type" value="Genomic_DNA"/>
</dbReference>
<dbReference type="AlphaFoldDB" id="A0A3B1BP91"/>
<accession>A0A3B1BP91</accession>
<gene>
    <name evidence="1" type="ORF">MNBD_IGNAVI01-2077</name>
</gene>
<proteinExistence type="predicted"/>
<name>A0A3B1BP91_9ZZZZ</name>